<dbReference type="Pfam" id="PF09794">
    <property type="entry name" value="Avl9"/>
    <property type="match status" value="1"/>
</dbReference>
<feature type="region of interest" description="Disordered" evidence="15">
    <location>
        <begin position="933"/>
        <end position="996"/>
    </location>
</feature>
<dbReference type="GO" id="GO:0106310">
    <property type="term" value="F:protein serine kinase activity"/>
    <property type="evidence" value="ECO:0007669"/>
    <property type="project" value="RHEA"/>
</dbReference>
<dbReference type="PANTHER" id="PTHR31017:SF1">
    <property type="entry name" value="LATE SECRETORY PATHWAY PROTEIN AVL9 HOMOLOG"/>
    <property type="match status" value="1"/>
</dbReference>
<evidence type="ECO:0000256" key="10">
    <source>
        <dbReference type="ARBA" id="ARBA00047919"/>
    </source>
</evidence>
<dbReference type="GO" id="GO:0005524">
    <property type="term" value="F:ATP binding"/>
    <property type="evidence" value="ECO:0007669"/>
    <property type="project" value="UniProtKB-UniRule"/>
</dbReference>
<feature type="region of interest" description="Disordered" evidence="15">
    <location>
        <begin position="848"/>
        <end position="887"/>
    </location>
</feature>
<evidence type="ECO:0000259" key="16">
    <source>
        <dbReference type="PROSITE" id="PS50011"/>
    </source>
</evidence>
<dbReference type="KEGG" id="pdp:PDIP_27940"/>
<keyword evidence="4 14" id="KW-0723">Serine/threonine-protein kinase</keyword>
<evidence type="ECO:0000256" key="12">
    <source>
        <dbReference type="ARBA" id="ARBA00061056"/>
    </source>
</evidence>
<gene>
    <name evidence="17" type="ORF">PDIP_27940</name>
</gene>
<evidence type="ECO:0000313" key="18">
    <source>
        <dbReference type="Proteomes" id="UP000009886"/>
    </source>
</evidence>
<dbReference type="FunFam" id="1.10.510.10:FF:000049">
    <property type="entry name" value="Mitogen-activated protein kinase"/>
    <property type="match status" value="1"/>
</dbReference>
<keyword evidence="7 14" id="KW-0418">Kinase</keyword>
<dbReference type="InterPro" id="IPR008271">
    <property type="entry name" value="Ser/Thr_kinase_AS"/>
</dbReference>
<dbReference type="VEuPathDB" id="FungiDB:PDIP_27940"/>
<dbReference type="InterPro" id="IPR011009">
    <property type="entry name" value="Kinase-like_dom_sf"/>
</dbReference>
<evidence type="ECO:0000313" key="17">
    <source>
        <dbReference type="EMBL" id="EKV18246.1"/>
    </source>
</evidence>
<evidence type="ECO:0000256" key="4">
    <source>
        <dbReference type="ARBA" id="ARBA00022527"/>
    </source>
</evidence>
<keyword evidence="5 14" id="KW-0808">Transferase</keyword>
<keyword evidence="6 13" id="KW-0547">Nucleotide-binding</keyword>
<reference evidence="18" key="1">
    <citation type="journal article" date="2012" name="BMC Genomics">
        <title>Genome sequence of the necrotrophic fungus Penicillium digitatum, the main postharvest pathogen of citrus.</title>
        <authorList>
            <person name="Marcet-Houben M."/>
            <person name="Ballester A.-R."/>
            <person name="de la Fuente B."/>
            <person name="Harries E."/>
            <person name="Marcos J.F."/>
            <person name="Gonzalez-Candelas L."/>
            <person name="Gabaldon T."/>
        </authorList>
    </citation>
    <scope>NUCLEOTIDE SEQUENCE [LARGE SCALE GENOMIC DNA]</scope>
    <source>
        <strain evidence="18">Pd1 / CECT 20795</strain>
    </source>
</reference>
<evidence type="ECO:0000256" key="14">
    <source>
        <dbReference type="RuleBase" id="RU361165"/>
    </source>
</evidence>
<evidence type="ECO:0000256" key="5">
    <source>
        <dbReference type="ARBA" id="ARBA00022679"/>
    </source>
</evidence>
<dbReference type="FunFam" id="3.30.200.20:FF:000050">
    <property type="entry name" value="Mitogen-activated protein kinase"/>
    <property type="match status" value="1"/>
</dbReference>
<feature type="compositionally biased region" description="Basic and acidic residues" evidence="15">
    <location>
        <begin position="848"/>
        <end position="859"/>
    </location>
</feature>
<evidence type="ECO:0000256" key="9">
    <source>
        <dbReference type="ARBA" id="ARBA00023242"/>
    </source>
</evidence>
<dbReference type="Pfam" id="PF00069">
    <property type="entry name" value="Pkinase"/>
    <property type="match status" value="1"/>
</dbReference>
<keyword evidence="8 13" id="KW-0067">ATP-binding</keyword>
<comment type="similarity">
    <text evidence="12 14">Belongs to the protein kinase superfamily. Ser/Thr protein kinase family. MAP kinase subfamily.</text>
</comment>
<comment type="caution">
    <text evidence="17">The sequence shown here is derived from an EMBL/GenBank/DDBJ whole genome shotgun (WGS) entry which is preliminary data.</text>
</comment>
<dbReference type="GO" id="GO:0005737">
    <property type="term" value="C:cytoplasm"/>
    <property type="evidence" value="ECO:0007669"/>
    <property type="project" value="TreeGrafter"/>
</dbReference>
<evidence type="ECO:0000256" key="11">
    <source>
        <dbReference type="ARBA" id="ARBA00048130"/>
    </source>
</evidence>
<evidence type="ECO:0000256" key="13">
    <source>
        <dbReference type="PROSITE-ProRule" id="PRU10141"/>
    </source>
</evidence>
<feature type="domain" description="Protein kinase" evidence="16">
    <location>
        <begin position="20"/>
        <end position="299"/>
    </location>
</feature>
<dbReference type="EMBL" id="AKCU01000189">
    <property type="protein sequence ID" value="EKV18246.1"/>
    <property type="molecule type" value="Genomic_DNA"/>
</dbReference>
<dbReference type="InterPro" id="IPR017441">
    <property type="entry name" value="Protein_kinase_ATP_BS"/>
</dbReference>
<evidence type="ECO:0000256" key="7">
    <source>
        <dbReference type="ARBA" id="ARBA00022777"/>
    </source>
</evidence>
<evidence type="ECO:0000256" key="1">
    <source>
        <dbReference type="ARBA" id="ARBA00001946"/>
    </source>
</evidence>
<sequence>MAEFVRAQIFGTTFEITSRYTELQPVGMGAFGLVCSAKDELTAQPVAVKKIMKPFSTPVLSKRTYRELKLLKHLRHENIISLSDIFISPLEDIYFVTELLGTDLHRLLTSRPLEKQFIQYFLYQILRGLKYVHSAGVVHRDLKPSNILINENCDLKICDFGLARIQDPQMTGYVSTRYYRAPEIMLTWQKYDVEVDIWSAGCIFAEMLEGKPLFPGKDHVNQFSIITELLGTPPDDVIQTICSENTLRFVKSLPKRERLPLANKFKNADADAVDLLERMLVFNPKQRIQASEALAHEYLAPYHDPTDEPVAQEKFDWSFNDADLPVDTWKIMIGPEIEHCIADEGTDPATENDWSLLPFMALSDGAHLSTEEFSYFTLCQKGASTKSETSLFGIACSRQIDSSLLINRSADVTRSTVQKAVVVVTDTPQRVGQLREKLSVVTSAWFAQRDFSDVDILKKFREGLVISLLNDGPKDQNLGKDIIHSDMYLPNDKSQNLLIYEGLSLREMIHEFKFQTLVLFKALLLQPKMLFFGTRCERLCMIQFSLISLIPGLLNSLQDCADPAFDTYSQTVEKPTSLKTSDRSSLLAYMGLPLQIFGKGSMFGPYTPLQLLDLLADDGTKSYVVGSTNPLLLQQKDRYSDILINLDEDSIVINSPLLRSALVLSAADRRWIDMLTQIVNDTWDEDHPSQPKTLGFMGSEEFIRLQFEEYLLALLSSMKYHEELYPSDAGESCHLSRTQLQNLNIEGDPAIDFNMEFLAQWKTTSNYALFSRLTSDALLFSITEPRHPNAGGLMMEDVQRRLAQQVADLHLDERVREGREALNRHISTGQKKMSAAFTSLWSDIETMREAQRKRNEERTASQSQRTSIDKGTPTSPTPSSQDPADASWFAGRQRPSVDLTQAQASVAIASQKAGSYLSSWGSWAIEKRREWQDKRVTSPNPSATPHTEPTSPSTPATSVVPETADLDRGRRHSIQNNSEGNESTGGGLSRSSSRRKRWSNILLRRDSGEFQRLDGVSAFDETPFPKSPLSQGFPAHAVEAEHKQIQDVLQEGETAGRDTVDADGFSSVALTSNEGLGLSLKAEEPVSLSQKEPTLLNRVEVDPQPENLVAALPLKEEALPAQSKDSSDSD</sequence>
<dbReference type="GO" id="GO:0071474">
    <property type="term" value="P:cellular hyperosmotic response"/>
    <property type="evidence" value="ECO:0007669"/>
    <property type="project" value="UniProtKB-ARBA"/>
</dbReference>
<comment type="catalytic activity">
    <reaction evidence="10">
        <text>L-threonyl-[protein] + ATP = O-phospho-L-threonyl-[protein] + ADP + H(+)</text>
        <dbReference type="Rhea" id="RHEA:46608"/>
        <dbReference type="Rhea" id="RHEA-COMP:11060"/>
        <dbReference type="Rhea" id="RHEA-COMP:11605"/>
        <dbReference type="ChEBI" id="CHEBI:15378"/>
        <dbReference type="ChEBI" id="CHEBI:30013"/>
        <dbReference type="ChEBI" id="CHEBI:30616"/>
        <dbReference type="ChEBI" id="CHEBI:61977"/>
        <dbReference type="ChEBI" id="CHEBI:456216"/>
        <dbReference type="EC" id="2.7.11.24"/>
    </reaction>
    <physiologicalReaction direction="left-to-right" evidence="10">
        <dbReference type="Rhea" id="RHEA:46609"/>
    </physiologicalReaction>
</comment>
<dbReference type="InterPro" id="IPR003527">
    <property type="entry name" value="MAP_kinase_CS"/>
</dbReference>
<dbReference type="Gene3D" id="1.10.510.10">
    <property type="entry name" value="Transferase(Phosphotransferase) domain 1"/>
    <property type="match status" value="1"/>
</dbReference>
<comment type="cofactor">
    <cofactor evidence="1 14">
        <name>Mg(2+)</name>
        <dbReference type="ChEBI" id="CHEBI:18420"/>
    </cofactor>
</comment>
<dbReference type="SUPFAM" id="SSF56112">
    <property type="entry name" value="Protein kinase-like (PK-like)"/>
    <property type="match status" value="1"/>
</dbReference>
<dbReference type="HOGENOM" id="CLU_009066_0_1_1"/>
<name>K9GZ34_PEND1</name>
<evidence type="ECO:0000256" key="15">
    <source>
        <dbReference type="SAM" id="MobiDB-lite"/>
    </source>
</evidence>
<feature type="compositionally biased region" description="Low complexity" evidence="15">
    <location>
        <begin position="941"/>
        <end position="963"/>
    </location>
</feature>
<comment type="subcellular location">
    <subcellularLocation>
        <location evidence="2">Nucleus</location>
    </subcellularLocation>
</comment>
<dbReference type="PROSITE" id="PS50011">
    <property type="entry name" value="PROTEIN_KINASE_DOM"/>
    <property type="match status" value="1"/>
</dbReference>
<proteinExistence type="inferred from homology"/>
<dbReference type="AlphaFoldDB" id="K9GZ34"/>
<dbReference type="PANTHER" id="PTHR31017">
    <property type="entry name" value="LATE SECRETORY PATHWAY PROTEIN AVL9-RELATED"/>
    <property type="match status" value="1"/>
</dbReference>
<dbReference type="GO" id="GO:0034599">
    <property type="term" value="P:cellular response to oxidative stress"/>
    <property type="evidence" value="ECO:0007669"/>
    <property type="project" value="UniProtKB-ARBA"/>
</dbReference>
<protein>
    <recommendedName>
        <fullName evidence="3 14">Mitogen-activated protein kinase</fullName>
        <ecNumber evidence="3 14">2.7.11.24</ecNumber>
    </recommendedName>
</protein>
<evidence type="ECO:0000256" key="8">
    <source>
        <dbReference type="ARBA" id="ARBA00022840"/>
    </source>
</evidence>
<organism evidence="17 18">
    <name type="scientific">Penicillium digitatum (strain Pd1 / CECT 20795)</name>
    <name type="common">Green mold</name>
    <dbReference type="NCBI Taxonomy" id="1170230"/>
    <lineage>
        <taxon>Eukaryota</taxon>
        <taxon>Fungi</taxon>
        <taxon>Dikarya</taxon>
        <taxon>Ascomycota</taxon>
        <taxon>Pezizomycotina</taxon>
        <taxon>Eurotiomycetes</taxon>
        <taxon>Eurotiomycetidae</taxon>
        <taxon>Eurotiales</taxon>
        <taxon>Aspergillaceae</taxon>
        <taxon>Penicillium</taxon>
    </lineage>
</organism>
<dbReference type="CDD" id="cd07856">
    <property type="entry name" value="STKc_Sty1_Hog1"/>
    <property type="match status" value="1"/>
</dbReference>
<evidence type="ECO:0000256" key="3">
    <source>
        <dbReference type="ARBA" id="ARBA00012411"/>
    </source>
</evidence>
<dbReference type="GO" id="GO:0005634">
    <property type="term" value="C:nucleus"/>
    <property type="evidence" value="ECO:0007669"/>
    <property type="project" value="UniProtKB-SubCell"/>
</dbReference>
<dbReference type="PROSITE" id="PS00107">
    <property type="entry name" value="PROTEIN_KINASE_ATP"/>
    <property type="match status" value="1"/>
</dbReference>
<keyword evidence="14" id="KW-0460">Magnesium</keyword>
<dbReference type="InterPro" id="IPR038783">
    <property type="entry name" value="MAPK_Sty1/HOG1"/>
</dbReference>
<dbReference type="InterPro" id="IPR000719">
    <property type="entry name" value="Prot_kinase_dom"/>
</dbReference>
<comment type="catalytic activity">
    <reaction evidence="11">
        <text>L-seryl-[protein] + ATP = O-phospho-L-seryl-[protein] + ADP + H(+)</text>
        <dbReference type="Rhea" id="RHEA:17989"/>
        <dbReference type="Rhea" id="RHEA-COMP:9863"/>
        <dbReference type="Rhea" id="RHEA-COMP:11604"/>
        <dbReference type="ChEBI" id="CHEBI:15378"/>
        <dbReference type="ChEBI" id="CHEBI:29999"/>
        <dbReference type="ChEBI" id="CHEBI:30616"/>
        <dbReference type="ChEBI" id="CHEBI:83421"/>
        <dbReference type="ChEBI" id="CHEBI:456216"/>
        <dbReference type="EC" id="2.7.11.24"/>
    </reaction>
    <physiologicalReaction direction="left-to-right" evidence="11">
        <dbReference type="Rhea" id="RHEA:17990"/>
    </physiologicalReaction>
</comment>
<dbReference type="SMART" id="SM00220">
    <property type="entry name" value="S_TKc"/>
    <property type="match status" value="1"/>
</dbReference>
<dbReference type="GO" id="GO:0051403">
    <property type="term" value="P:stress-activated MAPK cascade"/>
    <property type="evidence" value="ECO:0007669"/>
    <property type="project" value="InterPro"/>
</dbReference>
<dbReference type="PROSITE" id="PS01351">
    <property type="entry name" value="MAPK"/>
    <property type="match status" value="1"/>
</dbReference>
<keyword evidence="9" id="KW-0539">Nucleus</keyword>
<dbReference type="OrthoDB" id="192887at2759"/>
<evidence type="ECO:0000256" key="2">
    <source>
        <dbReference type="ARBA" id="ARBA00004123"/>
    </source>
</evidence>
<dbReference type="Gene3D" id="3.30.200.20">
    <property type="entry name" value="Phosphorylase Kinase, domain 1"/>
    <property type="match status" value="1"/>
</dbReference>
<dbReference type="PROSITE" id="PS00108">
    <property type="entry name" value="PROTEIN_KINASE_ST"/>
    <property type="match status" value="1"/>
</dbReference>
<dbReference type="InterPro" id="IPR018307">
    <property type="entry name" value="ABL9/DENND6_dom"/>
</dbReference>
<accession>K9GZ34</accession>
<comment type="activity regulation">
    <text evidence="14">Activated by threonine and tyrosine phosphorylation.</text>
</comment>
<dbReference type="InterPro" id="IPR051731">
    <property type="entry name" value="DENND11/AVL9_GEFs"/>
</dbReference>
<dbReference type="Proteomes" id="UP000009886">
    <property type="component" value="Unassembled WGS sequence"/>
</dbReference>
<feature type="binding site" evidence="13">
    <location>
        <position position="50"/>
    </location>
    <ligand>
        <name>ATP</name>
        <dbReference type="ChEBI" id="CHEBI:30616"/>
    </ligand>
</feature>
<evidence type="ECO:0000256" key="6">
    <source>
        <dbReference type="ARBA" id="ARBA00022741"/>
    </source>
</evidence>
<dbReference type="GO" id="GO:0004707">
    <property type="term" value="F:MAP kinase activity"/>
    <property type="evidence" value="ECO:0007669"/>
    <property type="project" value="UniProtKB-EC"/>
</dbReference>
<dbReference type="EC" id="2.7.11.24" evidence="3 14"/>